<dbReference type="InterPro" id="IPR006549">
    <property type="entry name" value="HAD-SF_hydro_IIIA"/>
</dbReference>
<dbReference type="Gene3D" id="3.40.50.1000">
    <property type="entry name" value="HAD superfamily/HAD-like"/>
    <property type="match status" value="1"/>
</dbReference>
<evidence type="ECO:0000313" key="1">
    <source>
        <dbReference type="EMBL" id="ETV73850.1"/>
    </source>
</evidence>
<dbReference type="PANTHER" id="PTHR19288">
    <property type="entry name" value="4-NITROPHENYLPHOSPHATASE-RELATED"/>
    <property type="match status" value="1"/>
</dbReference>
<dbReference type="GO" id="GO:0005737">
    <property type="term" value="C:cytoplasm"/>
    <property type="evidence" value="ECO:0007669"/>
    <property type="project" value="TreeGrafter"/>
</dbReference>
<dbReference type="GeneID" id="20813510"/>
<dbReference type="NCBIfam" id="TIGR01662">
    <property type="entry name" value="HAD-SF-IIIA"/>
    <property type="match status" value="1"/>
</dbReference>
<dbReference type="InterPro" id="IPR027706">
    <property type="entry name" value="PGP_Pase"/>
</dbReference>
<dbReference type="RefSeq" id="XP_009836786.1">
    <property type="nucleotide sequence ID" value="XM_009838484.1"/>
</dbReference>
<dbReference type="NCBIfam" id="TIGR01668">
    <property type="entry name" value="YqeG_hyp_ppase"/>
    <property type="match status" value="1"/>
</dbReference>
<dbReference type="VEuPathDB" id="FungiDB:H257_11514"/>
<dbReference type="SUPFAM" id="SSF56784">
    <property type="entry name" value="HAD-like"/>
    <property type="match status" value="1"/>
</dbReference>
<dbReference type="STRING" id="112090.W4G2E0"/>
<dbReference type="InterPro" id="IPR036412">
    <property type="entry name" value="HAD-like_sf"/>
</dbReference>
<sequence>MKGLNLHGVSSFVHAVTRSPKLLIPHLSVKDLNDIPFAELHAMGFKGVVFDKDNTLTVPYARQIVPHVSDALRDSQRIFGSDRVVIFSNSAGSSDDLPDFAEAATVEIELKVNVLRHGVKKPLGIDQMQQVLHLRPDELIMVGDRYSTDVLFGNSNGMLTIRTEQLSVAHESSLNALMQTIESAILSRLRSQGIEPPAHRLYKPLSMNE</sequence>
<gene>
    <name evidence="1" type="ORF">H257_11514</name>
</gene>
<dbReference type="EMBL" id="KI913147">
    <property type="protein sequence ID" value="ETV73850.1"/>
    <property type="molecule type" value="Genomic_DNA"/>
</dbReference>
<organism evidence="1">
    <name type="scientific">Aphanomyces astaci</name>
    <name type="common">Crayfish plague agent</name>
    <dbReference type="NCBI Taxonomy" id="112090"/>
    <lineage>
        <taxon>Eukaryota</taxon>
        <taxon>Sar</taxon>
        <taxon>Stramenopiles</taxon>
        <taxon>Oomycota</taxon>
        <taxon>Saprolegniomycetes</taxon>
        <taxon>Saprolegniales</taxon>
        <taxon>Verrucalvaceae</taxon>
        <taxon>Aphanomyces</taxon>
    </lineage>
</organism>
<dbReference type="GO" id="GO:0008962">
    <property type="term" value="F:phosphatidylglycerophosphatase activity"/>
    <property type="evidence" value="ECO:0007669"/>
    <property type="project" value="InterPro"/>
</dbReference>
<dbReference type="OrthoDB" id="198652at2759"/>
<protein>
    <submittedName>
        <fullName evidence="1">HAD phosphatase, family IIIA</fullName>
    </submittedName>
</protein>
<dbReference type="FunFam" id="3.40.50.1000:FF:000387">
    <property type="entry name" value="Predicted protein"/>
    <property type="match status" value="1"/>
</dbReference>
<dbReference type="AlphaFoldDB" id="W4G2E0"/>
<dbReference type="InterPro" id="IPR010021">
    <property type="entry name" value="PGPP1/Gep4"/>
</dbReference>
<dbReference type="InterPro" id="IPR023214">
    <property type="entry name" value="HAD_sf"/>
</dbReference>
<reference evidence="1" key="1">
    <citation type="submission" date="2013-12" db="EMBL/GenBank/DDBJ databases">
        <title>The Genome Sequence of Aphanomyces astaci APO3.</title>
        <authorList>
            <consortium name="The Broad Institute Genomics Platform"/>
            <person name="Russ C."/>
            <person name="Tyler B."/>
            <person name="van West P."/>
            <person name="Dieguez-Uribeondo J."/>
            <person name="Young S.K."/>
            <person name="Zeng Q."/>
            <person name="Gargeya S."/>
            <person name="Fitzgerald M."/>
            <person name="Abouelleil A."/>
            <person name="Alvarado L."/>
            <person name="Chapman S.B."/>
            <person name="Gainer-Dewar J."/>
            <person name="Goldberg J."/>
            <person name="Griggs A."/>
            <person name="Gujja S."/>
            <person name="Hansen M."/>
            <person name="Howarth C."/>
            <person name="Imamovic A."/>
            <person name="Ireland A."/>
            <person name="Larimer J."/>
            <person name="McCowan C."/>
            <person name="Murphy C."/>
            <person name="Pearson M."/>
            <person name="Poon T.W."/>
            <person name="Priest M."/>
            <person name="Roberts A."/>
            <person name="Saif S."/>
            <person name="Shea T."/>
            <person name="Sykes S."/>
            <person name="Wortman J."/>
            <person name="Nusbaum C."/>
            <person name="Birren B."/>
        </authorList>
    </citation>
    <scope>NUCLEOTIDE SEQUENCE [LARGE SCALE GENOMIC DNA]</scope>
    <source>
        <strain evidence="1">APO3</strain>
    </source>
</reference>
<name>W4G2E0_APHAT</name>
<dbReference type="PANTHER" id="PTHR19288:SF25">
    <property type="entry name" value="PHOSPHATIDYLGLYCEROPHOSPHATASE GEP4, MITOCHONDRIAL"/>
    <property type="match status" value="1"/>
</dbReference>
<dbReference type="Pfam" id="PF09419">
    <property type="entry name" value="PGP_phosphatase"/>
    <property type="match status" value="1"/>
</dbReference>
<proteinExistence type="predicted"/>
<accession>W4G2E0</accession>